<evidence type="ECO:0000256" key="5">
    <source>
        <dbReference type="ARBA" id="ARBA00022989"/>
    </source>
</evidence>
<evidence type="ECO:0000313" key="12">
    <source>
        <dbReference type="Proteomes" id="UP000000600"/>
    </source>
</evidence>
<dbReference type="RefSeq" id="XP_001451276.1">
    <property type="nucleotide sequence ID" value="XM_001451239.2"/>
</dbReference>
<keyword evidence="4" id="KW-0677">Repeat</keyword>
<dbReference type="KEGG" id="ptm:GSPATT00018196001"/>
<dbReference type="GO" id="GO:0012505">
    <property type="term" value="C:endomembrane system"/>
    <property type="evidence" value="ECO:0007669"/>
    <property type="project" value="UniProtKB-SubCell"/>
</dbReference>
<feature type="domain" description="Vacuolar sorting receptor thioredoxin-like" evidence="10">
    <location>
        <begin position="27"/>
        <end position="178"/>
    </location>
</feature>
<dbReference type="GO" id="GO:0016020">
    <property type="term" value="C:membrane"/>
    <property type="evidence" value="ECO:0007669"/>
    <property type="project" value="UniProtKB-SubCell"/>
</dbReference>
<evidence type="ECO:0000256" key="3">
    <source>
        <dbReference type="ARBA" id="ARBA00022729"/>
    </source>
</evidence>
<evidence type="ECO:0000313" key="11">
    <source>
        <dbReference type="EMBL" id="CAK83879.1"/>
    </source>
</evidence>
<evidence type="ECO:0000256" key="7">
    <source>
        <dbReference type="ARBA" id="ARBA00023180"/>
    </source>
</evidence>
<reference evidence="11 12" key="1">
    <citation type="journal article" date="2006" name="Nature">
        <title>Global trends of whole-genome duplications revealed by the ciliate Paramecium tetraurelia.</title>
        <authorList>
            <consortium name="Genoscope"/>
            <person name="Aury J.-M."/>
            <person name="Jaillon O."/>
            <person name="Duret L."/>
            <person name="Noel B."/>
            <person name="Jubin C."/>
            <person name="Porcel B.M."/>
            <person name="Segurens B."/>
            <person name="Daubin V."/>
            <person name="Anthouard V."/>
            <person name="Aiach N."/>
            <person name="Arnaiz O."/>
            <person name="Billaut A."/>
            <person name="Beisson J."/>
            <person name="Blanc I."/>
            <person name="Bouhouche K."/>
            <person name="Camara F."/>
            <person name="Duharcourt S."/>
            <person name="Guigo R."/>
            <person name="Gogendeau D."/>
            <person name="Katinka M."/>
            <person name="Keller A.-M."/>
            <person name="Kissmehl R."/>
            <person name="Klotz C."/>
            <person name="Koll F."/>
            <person name="Le Moue A."/>
            <person name="Lepere C."/>
            <person name="Malinsky S."/>
            <person name="Nowacki M."/>
            <person name="Nowak J.K."/>
            <person name="Plattner H."/>
            <person name="Poulain J."/>
            <person name="Ruiz F."/>
            <person name="Serrano V."/>
            <person name="Zagulski M."/>
            <person name="Dessen P."/>
            <person name="Betermier M."/>
            <person name="Weissenbach J."/>
            <person name="Scarpelli C."/>
            <person name="Schachter V."/>
            <person name="Sperling L."/>
            <person name="Meyer E."/>
            <person name="Cohen J."/>
            <person name="Wincker P."/>
        </authorList>
    </citation>
    <scope>NUCLEOTIDE SEQUENCE [LARGE SCALE GENOMIC DNA]</scope>
    <source>
        <strain evidence="11 12">Stock d4-2</strain>
    </source>
</reference>
<dbReference type="OrthoDB" id="293836at2759"/>
<dbReference type="InParanoid" id="A0DLG2"/>
<dbReference type="PANTHER" id="PTHR22702:SF1">
    <property type="entry name" value="PROTEASE-ASSOCIATED DOMAIN-CONTAINING PROTEIN 1"/>
    <property type="match status" value="1"/>
</dbReference>
<feature type="transmembrane region" description="Helical" evidence="9">
    <location>
        <begin position="232"/>
        <end position="252"/>
    </location>
</feature>
<keyword evidence="5 9" id="KW-1133">Transmembrane helix</keyword>
<dbReference type="OMA" id="PEYCNIY"/>
<evidence type="ECO:0000256" key="1">
    <source>
        <dbReference type="ARBA" id="ARBA00004479"/>
    </source>
</evidence>
<accession>A0DLG2</accession>
<evidence type="ECO:0000256" key="4">
    <source>
        <dbReference type="ARBA" id="ARBA00022737"/>
    </source>
</evidence>
<keyword evidence="7" id="KW-0325">Glycoprotein</keyword>
<evidence type="ECO:0000256" key="9">
    <source>
        <dbReference type="SAM" id="Phobius"/>
    </source>
</evidence>
<dbReference type="AlphaFoldDB" id="A0DLG2"/>
<name>A0DLG2_PARTE</name>
<evidence type="ECO:0000256" key="6">
    <source>
        <dbReference type="ARBA" id="ARBA00023136"/>
    </source>
</evidence>
<dbReference type="HOGENOM" id="CLU_085220_0_0_1"/>
<keyword evidence="6 9" id="KW-0472">Membrane</keyword>
<dbReference type="EMBL" id="CT868485">
    <property type="protein sequence ID" value="CAK83879.1"/>
    <property type="molecule type" value="Genomic_DNA"/>
</dbReference>
<evidence type="ECO:0000259" key="10">
    <source>
        <dbReference type="Pfam" id="PF25011"/>
    </source>
</evidence>
<keyword evidence="3" id="KW-0732">Signal</keyword>
<evidence type="ECO:0000256" key="2">
    <source>
        <dbReference type="ARBA" id="ARBA00022692"/>
    </source>
</evidence>
<proteinExistence type="predicted"/>
<keyword evidence="2 9" id="KW-0812">Transmembrane</keyword>
<evidence type="ECO:0000256" key="8">
    <source>
        <dbReference type="ARBA" id="ARBA00037847"/>
    </source>
</evidence>
<gene>
    <name evidence="11" type="ORF">GSPATT00018196001</name>
</gene>
<dbReference type="InterPro" id="IPR056858">
    <property type="entry name" value="VSR_TRX"/>
</dbReference>
<protein>
    <recommendedName>
        <fullName evidence="10">Vacuolar sorting receptor thioredoxin-like domain-containing protein</fullName>
    </recommendedName>
</protein>
<sequence length="280" mass="32538">MLFLSLFIGNCLASLNLTIGIDITNKESLAYLGRLEQHYEQFEEKGLILNIVNHILPCYTCQQRHNYTQPEPNCFGGGRYCQFSPFANGQLLLTEIIRQNCLYTTNIYIYLSYINLFSQDCLENPHYTFCSENILKNIINYNITELDECINASFKGVGDKALLENYILSKEMNKQYNQSFLNVFLDNKDITYQPFNDMIVQLCQKLHNDPPEYCNIYSVVEKNTTIKLDEQIFFYLFIVMLILLILISIRMLKKANYVILNKASIPIEETIGIISEENVQ</sequence>
<organism evidence="11 12">
    <name type="scientific">Paramecium tetraurelia</name>
    <dbReference type="NCBI Taxonomy" id="5888"/>
    <lineage>
        <taxon>Eukaryota</taxon>
        <taxon>Sar</taxon>
        <taxon>Alveolata</taxon>
        <taxon>Ciliophora</taxon>
        <taxon>Intramacronucleata</taxon>
        <taxon>Oligohymenophorea</taxon>
        <taxon>Peniculida</taxon>
        <taxon>Parameciidae</taxon>
        <taxon>Paramecium</taxon>
    </lineage>
</organism>
<dbReference type="Pfam" id="PF25011">
    <property type="entry name" value="VSR_TRX"/>
    <property type="match status" value="1"/>
</dbReference>
<dbReference type="Proteomes" id="UP000000600">
    <property type="component" value="Unassembled WGS sequence"/>
</dbReference>
<keyword evidence="12" id="KW-1185">Reference proteome</keyword>
<dbReference type="GeneID" id="5037061"/>
<dbReference type="PANTHER" id="PTHR22702">
    <property type="entry name" value="PROTEASE-ASSOCIATED DOMAIN-CONTAINING PROTEIN"/>
    <property type="match status" value="1"/>
</dbReference>
<comment type="subcellular location">
    <subcellularLocation>
        <location evidence="8">Endomembrane system</location>
        <topology evidence="8">Single-pass membrane protein</topology>
    </subcellularLocation>
    <subcellularLocation>
        <location evidence="1">Membrane</location>
        <topology evidence="1">Single-pass type I membrane protein</topology>
    </subcellularLocation>
</comment>